<dbReference type="Gene3D" id="3.40.50.300">
    <property type="entry name" value="P-loop containing nucleotide triphosphate hydrolases"/>
    <property type="match status" value="1"/>
</dbReference>
<gene>
    <name evidence="1" type="ORF">JOM49_002943</name>
</gene>
<comment type="caution">
    <text evidence="1">The sequence shown here is derived from an EMBL/GenBank/DDBJ whole genome shotgun (WGS) entry which is preliminary data.</text>
</comment>
<dbReference type="Proteomes" id="UP000741013">
    <property type="component" value="Unassembled WGS sequence"/>
</dbReference>
<organism evidence="1 2">
    <name type="scientific">Amycolatopsis magusensis</name>
    <dbReference type="NCBI Taxonomy" id="882444"/>
    <lineage>
        <taxon>Bacteria</taxon>
        <taxon>Bacillati</taxon>
        <taxon>Actinomycetota</taxon>
        <taxon>Actinomycetes</taxon>
        <taxon>Pseudonocardiales</taxon>
        <taxon>Pseudonocardiaceae</taxon>
        <taxon>Amycolatopsis</taxon>
    </lineage>
</organism>
<accession>A0ABS4PPS4</accession>
<evidence type="ECO:0000313" key="1">
    <source>
        <dbReference type="EMBL" id="MBP2181417.1"/>
    </source>
</evidence>
<dbReference type="Pfam" id="PF13671">
    <property type="entry name" value="AAA_33"/>
    <property type="match status" value="1"/>
</dbReference>
<keyword evidence="2" id="KW-1185">Reference proteome</keyword>
<dbReference type="SUPFAM" id="SSF52540">
    <property type="entry name" value="P-loop containing nucleoside triphosphate hydrolases"/>
    <property type="match status" value="1"/>
</dbReference>
<reference evidence="1 2" key="1">
    <citation type="submission" date="2021-03" db="EMBL/GenBank/DDBJ databases">
        <title>Sequencing the genomes of 1000 actinobacteria strains.</title>
        <authorList>
            <person name="Klenk H.-P."/>
        </authorList>
    </citation>
    <scope>NUCLEOTIDE SEQUENCE [LARGE SCALE GENOMIC DNA]</scope>
    <source>
        <strain evidence="1 2">DSM 45510</strain>
    </source>
</reference>
<dbReference type="EMBL" id="JAGGMS010000001">
    <property type="protein sequence ID" value="MBP2181417.1"/>
    <property type="molecule type" value="Genomic_DNA"/>
</dbReference>
<dbReference type="RefSeq" id="WP_209664841.1">
    <property type="nucleotide sequence ID" value="NZ_JAGGMS010000001.1"/>
</dbReference>
<name>A0ABS4PPS4_9PSEU</name>
<dbReference type="InterPro" id="IPR027417">
    <property type="entry name" value="P-loop_NTPase"/>
</dbReference>
<proteinExistence type="predicted"/>
<protein>
    <submittedName>
        <fullName evidence="1">Chloramphenicol 3-O-phosphotransferase</fullName>
    </submittedName>
</protein>
<sequence>MSKAVYLLTGISAAGKSTVAQELAESLPSAVHLRGDLFRKMVVTGRHEMSAEPTPEAIAQLRLRYRLAASCADEYFEAGFSVVYQDVILGPYLNEVLGMLRSRPLIVVVLAPDPAVVGERERGRAKSAYVGYTPEMMDAELRRNTQQFGLWLDSSRQTPAETAAEILSRGWREGQVP</sequence>
<evidence type="ECO:0000313" key="2">
    <source>
        <dbReference type="Proteomes" id="UP000741013"/>
    </source>
</evidence>